<feature type="non-terminal residue" evidence="2">
    <location>
        <position position="1"/>
    </location>
</feature>
<evidence type="ECO:0000313" key="2">
    <source>
        <dbReference type="EMBL" id="KZT35319.1"/>
    </source>
</evidence>
<organism evidence="2 3">
    <name type="scientific">Sistotremastrum suecicum HHB10207 ss-3</name>
    <dbReference type="NCBI Taxonomy" id="1314776"/>
    <lineage>
        <taxon>Eukaryota</taxon>
        <taxon>Fungi</taxon>
        <taxon>Dikarya</taxon>
        <taxon>Basidiomycota</taxon>
        <taxon>Agaricomycotina</taxon>
        <taxon>Agaricomycetes</taxon>
        <taxon>Sistotremastrales</taxon>
        <taxon>Sistotremastraceae</taxon>
        <taxon>Sistotremastrum</taxon>
    </lineage>
</organism>
<keyword evidence="1" id="KW-0732">Signal</keyword>
<accession>A0A166AH77</accession>
<sequence length="183" mass="21078">LSICLGLFRNWFPLIWAHYVEMHKAVCMRPENRHMDILAQGCPFFAMSQNFGPQAVSIRHKDTKNLISGLCLIYVLGLFAHETGGHLVLHEAKILLEAPWGTILAIPSAALTHENLKILEGERRFVFTMYSAGGFFRYRDHDWMTDKAWEQHHGRKPELHQSTWEDGLARFMTISELQASKMT</sequence>
<protein>
    <recommendedName>
        <fullName evidence="4">Prolyl 4-hydroxylase alpha subunit Fe(2+) 2OG dioxygenase domain-containing protein</fullName>
    </recommendedName>
</protein>
<name>A0A166AH77_9AGAM</name>
<reference evidence="2 3" key="1">
    <citation type="journal article" date="2016" name="Mol. Biol. Evol.">
        <title>Comparative Genomics of Early-Diverging Mushroom-Forming Fungi Provides Insights into the Origins of Lignocellulose Decay Capabilities.</title>
        <authorList>
            <person name="Nagy L.G."/>
            <person name="Riley R."/>
            <person name="Tritt A."/>
            <person name="Adam C."/>
            <person name="Daum C."/>
            <person name="Floudas D."/>
            <person name="Sun H."/>
            <person name="Yadav J.S."/>
            <person name="Pangilinan J."/>
            <person name="Larsson K.H."/>
            <person name="Matsuura K."/>
            <person name="Barry K."/>
            <person name="Labutti K."/>
            <person name="Kuo R."/>
            <person name="Ohm R.A."/>
            <person name="Bhattacharya S.S."/>
            <person name="Shirouzu T."/>
            <person name="Yoshinaga Y."/>
            <person name="Martin F.M."/>
            <person name="Grigoriev I.V."/>
            <person name="Hibbett D.S."/>
        </authorList>
    </citation>
    <scope>NUCLEOTIDE SEQUENCE [LARGE SCALE GENOMIC DNA]</scope>
    <source>
        <strain evidence="2 3">HHB10207 ss-3</strain>
    </source>
</reference>
<dbReference type="STRING" id="1314776.A0A166AH77"/>
<dbReference type="AlphaFoldDB" id="A0A166AH77"/>
<evidence type="ECO:0008006" key="4">
    <source>
        <dbReference type="Google" id="ProtNLM"/>
    </source>
</evidence>
<keyword evidence="3" id="KW-1185">Reference proteome</keyword>
<dbReference type="EMBL" id="KV428144">
    <property type="protein sequence ID" value="KZT35319.1"/>
    <property type="molecule type" value="Genomic_DNA"/>
</dbReference>
<dbReference type="Proteomes" id="UP000076798">
    <property type="component" value="Unassembled WGS sequence"/>
</dbReference>
<evidence type="ECO:0000256" key="1">
    <source>
        <dbReference type="SAM" id="SignalP"/>
    </source>
</evidence>
<dbReference type="OrthoDB" id="3202607at2759"/>
<feature type="chain" id="PRO_5007870625" description="Prolyl 4-hydroxylase alpha subunit Fe(2+) 2OG dioxygenase domain-containing protein" evidence="1">
    <location>
        <begin position="18"/>
        <end position="183"/>
    </location>
</feature>
<proteinExistence type="predicted"/>
<feature type="signal peptide" evidence="1">
    <location>
        <begin position="1"/>
        <end position="17"/>
    </location>
</feature>
<evidence type="ECO:0000313" key="3">
    <source>
        <dbReference type="Proteomes" id="UP000076798"/>
    </source>
</evidence>
<dbReference type="Gene3D" id="3.60.130.30">
    <property type="match status" value="1"/>
</dbReference>
<gene>
    <name evidence="2" type="ORF">SISSUDRAFT_990718</name>
</gene>